<keyword evidence="2" id="KW-1185">Reference proteome</keyword>
<dbReference type="GO" id="GO:0004519">
    <property type="term" value="F:endonuclease activity"/>
    <property type="evidence" value="ECO:0007669"/>
    <property type="project" value="UniProtKB-KW"/>
</dbReference>
<dbReference type="SUPFAM" id="SSF56219">
    <property type="entry name" value="DNase I-like"/>
    <property type="match status" value="1"/>
</dbReference>
<dbReference type="Proteomes" id="UP001270362">
    <property type="component" value="Unassembled WGS sequence"/>
</dbReference>
<reference evidence="1" key="2">
    <citation type="submission" date="2023-06" db="EMBL/GenBank/DDBJ databases">
        <authorList>
            <consortium name="Lawrence Berkeley National Laboratory"/>
            <person name="Haridas S."/>
            <person name="Hensen N."/>
            <person name="Bonometti L."/>
            <person name="Westerberg I."/>
            <person name="Brannstrom I.O."/>
            <person name="Guillou S."/>
            <person name="Cros-Aarteil S."/>
            <person name="Calhoun S."/>
            <person name="Kuo A."/>
            <person name="Mondo S."/>
            <person name="Pangilinan J."/>
            <person name="Riley R."/>
            <person name="Labutti K."/>
            <person name="Andreopoulos B."/>
            <person name="Lipzen A."/>
            <person name="Chen C."/>
            <person name="Yanf M."/>
            <person name="Daum C."/>
            <person name="Ng V."/>
            <person name="Clum A."/>
            <person name="Steindorff A."/>
            <person name="Ohm R."/>
            <person name="Martin F."/>
            <person name="Silar P."/>
            <person name="Natvig D."/>
            <person name="Lalanne C."/>
            <person name="Gautier V."/>
            <person name="Ament-Velasquez S.L."/>
            <person name="Kruys A."/>
            <person name="Hutchinson M.I."/>
            <person name="Powell A.J."/>
            <person name="Barry K."/>
            <person name="Miller A.N."/>
            <person name="Grigoriev I.V."/>
            <person name="Debuchy R."/>
            <person name="Gladieux P."/>
            <person name="Thoren M.H."/>
            <person name="Johannesson H."/>
        </authorList>
    </citation>
    <scope>NUCLEOTIDE SEQUENCE</scope>
    <source>
        <strain evidence="1">CBS 314.62</strain>
    </source>
</reference>
<dbReference type="Gene3D" id="3.60.10.10">
    <property type="entry name" value="Endonuclease/exonuclease/phosphatase"/>
    <property type="match status" value="1"/>
</dbReference>
<dbReference type="AlphaFoldDB" id="A0AAE1CCA5"/>
<reference evidence="1" key="1">
    <citation type="journal article" date="2023" name="Mol. Phylogenet. Evol.">
        <title>Genome-scale phylogeny and comparative genomics of the fungal order Sordariales.</title>
        <authorList>
            <person name="Hensen N."/>
            <person name="Bonometti L."/>
            <person name="Westerberg I."/>
            <person name="Brannstrom I.O."/>
            <person name="Guillou S."/>
            <person name="Cros-Aarteil S."/>
            <person name="Calhoun S."/>
            <person name="Haridas S."/>
            <person name="Kuo A."/>
            <person name="Mondo S."/>
            <person name="Pangilinan J."/>
            <person name="Riley R."/>
            <person name="LaButti K."/>
            <person name="Andreopoulos B."/>
            <person name="Lipzen A."/>
            <person name="Chen C."/>
            <person name="Yan M."/>
            <person name="Daum C."/>
            <person name="Ng V."/>
            <person name="Clum A."/>
            <person name="Steindorff A."/>
            <person name="Ohm R.A."/>
            <person name="Martin F."/>
            <person name="Silar P."/>
            <person name="Natvig D.O."/>
            <person name="Lalanne C."/>
            <person name="Gautier V."/>
            <person name="Ament-Velasquez S.L."/>
            <person name="Kruys A."/>
            <person name="Hutchinson M.I."/>
            <person name="Powell A.J."/>
            <person name="Barry K."/>
            <person name="Miller A.N."/>
            <person name="Grigoriev I.V."/>
            <person name="Debuchy R."/>
            <person name="Gladieux P."/>
            <person name="Hiltunen Thoren M."/>
            <person name="Johannesson H."/>
        </authorList>
    </citation>
    <scope>NUCLEOTIDE SEQUENCE</scope>
    <source>
        <strain evidence="1">CBS 314.62</strain>
    </source>
</reference>
<keyword evidence="1" id="KW-0540">Nuclease</keyword>
<dbReference type="PANTHER" id="PTHR12121:SF36">
    <property type="entry name" value="ENDONUCLEASE_EXONUCLEASE_PHOSPHATASE DOMAIN-CONTAINING PROTEIN"/>
    <property type="match status" value="1"/>
</dbReference>
<dbReference type="InterPro" id="IPR050410">
    <property type="entry name" value="CCR4/nocturin_mRNA_transcr"/>
</dbReference>
<evidence type="ECO:0000313" key="1">
    <source>
        <dbReference type="EMBL" id="KAK3688291.1"/>
    </source>
</evidence>
<dbReference type="InterPro" id="IPR036691">
    <property type="entry name" value="Endo/exonu/phosph_ase_sf"/>
</dbReference>
<keyword evidence="1" id="KW-0255">Endonuclease</keyword>
<organism evidence="1 2">
    <name type="scientific">Podospora appendiculata</name>
    <dbReference type="NCBI Taxonomy" id="314037"/>
    <lineage>
        <taxon>Eukaryota</taxon>
        <taxon>Fungi</taxon>
        <taxon>Dikarya</taxon>
        <taxon>Ascomycota</taxon>
        <taxon>Pezizomycotina</taxon>
        <taxon>Sordariomycetes</taxon>
        <taxon>Sordariomycetidae</taxon>
        <taxon>Sordariales</taxon>
        <taxon>Podosporaceae</taxon>
        <taxon>Podospora</taxon>
    </lineage>
</organism>
<evidence type="ECO:0000313" key="2">
    <source>
        <dbReference type="Proteomes" id="UP001270362"/>
    </source>
</evidence>
<dbReference type="PANTHER" id="PTHR12121">
    <property type="entry name" value="CARBON CATABOLITE REPRESSOR PROTEIN 4"/>
    <property type="match status" value="1"/>
</dbReference>
<keyword evidence="1" id="KW-0378">Hydrolase</keyword>
<protein>
    <submittedName>
        <fullName evidence="1">Endonuclease/exonuclease/phosphatase</fullName>
    </submittedName>
</protein>
<name>A0AAE1CCA5_9PEZI</name>
<dbReference type="GO" id="GO:0000175">
    <property type="term" value="F:3'-5'-RNA exonuclease activity"/>
    <property type="evidence" value="ECO:0007669"/>
    <property type="project" value="TreeGrafter"/>
</dbReference>
<gene>
    <name evidence="1" type="ORF">B0T22DRAFT_498439</name>
</gene>
<dbReference type="EMBL" id="JAULSO010000002">
    <property type="protein sequence ID" value="KAK3688291.1"/>
    <property type="molecule type" value="Genomic_DNA"/>
</dbReference>
<proteinExistence type="predicted"/>
<comment type="caution">
    <text evidence="1">The sequence shown here is derived from an EMBL/GenBank/DDBJ whole genome shotgun (WGS) entry which is preliminary data.</text>
</comment>
<accession>A0AAE1CCA5</accession>
<sequence>MPEDGKAGEGPWQERAPLVVSQLQHELWPIASFTNSTSSSTKSYTAAFVCLQEVLHVQLVDILAGLNNVTSSSSSNSSSSVPASGPKWAHIGVGRDDGKTKGVYSPIIYPVGIFDLLHAETVWLNPTPDRPSKGWDAGSIRILTMGVFRHKPTQRTVIATNTHLDNAGAKSRLESVGIILDKLQRAQDKWSNGTAAEPVPMFLTGDFNSLITQEAYQAMVASGYKRDLRDQVDAKSWYGNVNTFTGFQRSARLWGGGYAVLPNVFDSGVYLSDHPAVVGDVVLS</sequence>